<dbReference type="GO" id="GO:0030691">
    <property type="term" value="C:Noc2p-Noc3p complex"/>
    <property type="evidence" value="ECO:0007669"/>
    <property type="project" value="TreeGrafter"/>
</dbReference>
<evidence type="ECO:0000313" key="6">
    <source>
        <dbReference type="Proteomes" id="UP000717696"/>
    </source>
</evidence>
<feature type="compositionally biased region" description="Acidic residues" evidence="4">
    <location>
        <begin position="735"/>
        <end position="771"/>
    </location>
</feature>
<evidence type="ECO:0000256" key="1">
    <source>
        <dbReference type="ARBA" id="ARBA00004123"/>
    </source>
</evidence>
<dbReference type="AlphaFoldDB" id="A0A9P9JF07"/>
<sequence>MAPGKKNLKATKKFEKNRLTGVLDKRKANAKVKQRQQIKAKKVLRKTVDAEFYKGSKDGAEGEVKKPAPKGKKINEMSVDDFFQGGFDDIIDKKDGKDGKLGKRKRGDPEGDAEKVEESDSDDSVGAQPVASDSEDEGENDDDMGMSKKTMEDLAEKDPEFYKFLVENDPEALDFDDDADLAEVDELSASEDESAEQPKKRRKKEKKTEEPEPVGSGSELTRELVASWKKAMLERKSLKAARRVVLAFRCAAVLNDGDEDVKMRYTINSPQVYNDILILALKEIPVVMNHHLPVKESASGKVHVQTESKKFRTLSLLLKTYTSSIMHLLGTLSDDKTLKLTLSSITPILPYLLSFKKLIKALAKAVVNFWAQPASSETTKITAFLVLRRLVVIGDKGIRETVLKAVYQGLVQGSRVTNANTIQGINLMKNSAAELWGIDQAVGYTTAFTFIRQLAIHLRNSIVHNKNDSFRIVYNWQYTHSLDFWSCVLAEHCSPLKEAESGKESQLKLLIYPLVQVTMGAMRLIPTALYFPFRFHLIRSLLRISRSTGTYIPLASALIEVLTSAEMKKPPKAASIKPFDFATAYKAPKTFLRTRVYQDSVGDQVVELLGEYFLLWATSIAFPELTLPVNIQIKRWLKQARSKTQGNKNAKLVGQLVLLVQKLEANAKFIEERRAKVDFAPRDRSQVDAFLRDFDLAKTPLGAYVVGQRKARAERAKLLEESRREDDRKRREEEKADLEDVIDSDDEDEDGEEDDDEIVDDEGDEDDEDEE</sequence>
<dbReference type="Pfam" id="PF03715">
    <property type="entry name" value="Noc2"/>
    <property type="match status" value="1"/>
</dbReference>
<keyword evidence="6" id="KW-1185">Reference proteome</keyword>
<feature type="compositionally biased region" description="Basic and acidic residues" evidence="4">
    <location>
        <begin position="90"/>
        <end position="118"/>
    </location>
</feature>
<evidence type="ECO:0000313" key="5">
    <source>
        <dbReference type="EMBL" id="KAH7155688.1"/>
    </source>
</evidence>
<organism evidence="5 6">
    <name type="scientific">Dactylonectria estremocensis</name>
    <dbReference type="NCBI Taxonomy" id="1079267"/>
    <lineage>
        <taxon>Eukaryota</taxon>
        <taxon>Fungi</taxon>
        <taxon>Dikarya</taxon>
        <taxon>Ascomycota</taxon>
        <taxon>Pezizomycotina</taxon>
        <taxon>Sordariomycetes</taxon>
        <taxon>Hypocreomycetidae</taxon>
        <taxon>Hypocreales</taxon>
        <taxon>Nectriaceae</taxon>
        <taxon>Dactylonectria</taxon>
    </lineage>
</organism>
<reference evidence="5" key="1">
    <citation type="journal article" date="2021" name="Nat. Commun.">
        <title>Genetic determinants of endophytism in the Arabidopsis root mycobiome.</title>
        <authorList>
            <person name="Mesny F."/>
            <person name="Miyauchi S."/>
            <person name="Thiergart T."/>
            <person name="Pickel B."/>
            <person name="Atanasova L."/>
            <person name="Karlsson M."/>
            <person name="Huettel B."/>
            <person name="Barry K.W."/>
            <person name="Haridas S."/>
            <person name="Chen C."/>
            <person name="Bauer D."/>
            <person name="Andreopoulos W."/>
            <person name="Pangilinan J."/>
            <person name="LaButti K."/>
            <person name="Riley R."/>
            <person name="Lipzen A."/>
            <person name="Clum A."/>
            <person name="Drula E."/>
            <person name="Henrissat B."/>
            <person name="Kohler A."/>
            <person name="Grigoriev I.V."/>
            <person name="Martin F.M."/>
            <person name="Hacquard S."/>
        </authorList>
    </citation>
    <scope>NUCLEOTIDE SEQUENCE</scope>
    <source>
        <strain evidence="5">MPI-CAGE-AT-0021</strain>
    </source>
</reference>
<comment type="caution">
    <text evidence="5">The sequence shown here is derived from an EMBL/GenBank/DDBJ whole genome shotgun (WGS) entry which is preliminary data.</text>
</comment>
<gene>
    <name evidence="5" type="ORF">B0J13DRAFT_232329</name>
</gene>
<proteinExistence type="inferred from homology"/>
<dbReference type="Proteomes" id="UP000717696">
    <property type="component" value="Unassembled WGS sequence"/>
</dbReference>
<dbReference type="GO" id="GO:0005654">
    <property type="term" value="C:nucleoplasm"/>
    <property type="evidence" value="ECO:0007669"/>
    <property type="project" value="TreeGrafter"/>
</dbReference>
<feature type="region of interest" description="Disordered" evidence="4">
    <location>
        <begin position="186"/>
        <end position="220"/>
    </location>
</feature>
<dbReference type="EMBL" id="JAGMUU010000004">
    <property type="protein sequence ID" value="KAH7155688.1"/>
    <property type="molecule type" value="Genomic_DNA"/>
</dbReference>
<dbReference type="GO" id="GO:0030690">
    <property type="term" value="C:Noc1p-Noc2p complex"/>
    <property type="evidence" value="ECO:0007669"/>
    <property type="project" value="TreeGrafter"/>
</dbReference>
<accession>A0A9P9JF07</accession>
<dbReference type="OrthoDB" id="10266662at2759"/>
<feature type="region of interest" description="Disordered" evidence="4">
    <location>
        <begin position="718"/>
        <end position="771"/>
    </location>
</feature>
<feature type="compositionally biased region" description="Basic and acidic residues" evidence="4">
    <location>
        <begin position="51"/>
        <end position="66"/>
    </location>
</feature>
<dbReference type="PANTHER" id="PTHR12687:SF4">
    <property type="entry name" value="NUCLEOLAR COMPLEX PROTEIN 2 HOMOLOG"/>
    <property type="match status" value="1"/>
</dbReference>
<comment type="similarity">
    <text evidence="2">Belongs to the NOC2 family.</text>
</comment>
<evidence type="ECO:0000256" key="3">
    <source>
        <dbReference type="ARBA" id="ARBA00023242"/>
    </source>
</evidence>
<evidence type="ECO:0000256" key="2">
    <source>
        <dbReference type="ARBA" id="ARBA00005907"/>
    </source>
</evidence>
<feature type="compositionally biased region" description="Basic and acidic residues" evidence="4">
    <location>
        <begin position="718"/>
        <end position="734"/>
    </location>
</feature>
<feature type="region of interest" description="Disordered" evidence="4">
    <location>
        <begin position="51"/>
        <end position="153"/>
    </location>
</feature>
<evidence type="ECO:0000256" key="4">
    <source>
        <dbReference type="SAM" id="MobiDB-lite"/>
    </source>
</evidence>
<dbReference type="InterPro" id="IPR005343">
    <property type="entry name" value="Noc2"/>
</dbReference>
<dbReference type="PANTHER" id="PTHR12687">
    <property type="entry name" value="NUCLEOLAR COMPLEX 2 AND RAD4-RELATED"/>
    <property type="match status" value="1"/>
</dbReference>
<feature type="compositionally biased region" description="Acidic residues" evidence="4">
    <location>
        <begin position="133"/>
        <end position="144"/>
    </location>
</feature>
<dbReference type="GO" id="GO:0042273">
    <property type="term" value="P:ribosomal large subunit biogenesis"/>
    <property type="evidence" value="ECO:0007669"/>
    <property type="project" value="TreeGrafter"/>
</dbReference>
<keyword evidence="3" id="KW-0539">Nucleus</keyword>
<dbReference type="GO" id="GO:0005730">
    <property type="term" value="C:nucleolus"/>
    <property type="evidence" value="ECO:0007669"/>
    <property type="project" value="TreeGrafter"/>
</dbReference>
<feature type="compositionally biased region" description="Acidic residues" evidence="4">
    <location>
        <begin position="186"/>
        <end position="195"/>
    </location>
</feature>
<protein>
    <submittedName>
        <fullName evidence="5">Noc2p family-domain-containing protein</fullName>
    </submittedName>
</protein>
<name>A0A9P9JF07_9HYPO</name>
<comment type="subcellular location">
    <subcellularLocation>
        <location evidence="1">Nucleus</location>
    </subcellularLocation>
</comment>